<dbReference type="PANTHER" id="PTHR46889:SF4">
    <property type="entry name" value="TRANSPOSASE INSO FOR INSERTION SEQUENCE ELEMENT IS911B-RELATED"/>
    <property type="match status" value="1"/>
</dbReference>
<reference evidence="4" key="1">
    <citation type="journal article" date="2011" name="Stand. Genomic Sci.">
        <title>Complete genome sequence of Arthrobacter phenanthrenivorans type strain (Sphe3).</title>
        <authorList>
            <person name="Kallimanis A."/>
            <person name="Labutti K.M."/>
            <person name="Lapidus A."/>
            <person name="Clum A."/>
            <person name="Lykidis A."/>
            <person name="Mavromatis K."/>
            <person name="Pagani I."/>
            <person name="Liolios K."/>
            <person name="Ivanova N."/>
            <person name="Goodwin L."/>
            <person name="Pitluck S."/>
            <person name="Chen A."/>
            <person name="Palaniappan K."/>
            <person name="Markowitz V."/>
            <person name="Bristow J."/>
            <person name="Velentzas A.D."/>
            <person name="Perisynakis A."/>
            <person name="Ouzounis C.C."/>
            <person name="Kyrpides N.C."/>
            <person name="Koukkou A.I."/>
            <person name="Drainas C."/>
        </authorList>
    </citation>
    <scope>NUCLEOTIDE SEQUENCE [LARGE SCALE GENOMIC DNA]</scope>
    <source>
        <strain evidence="4">DSM 18606 / JCM 16027 / LMG 23796 / Sphe3</strain>
        <plasmid evidence="4">Plasmid pASPHE301</plasmid>
    </source>
</reference>
<dbReference type="PANTHER" id="PTHR46889">
    <property type="entry name" value="TRANSPOSASE INSF FOR INSERTION SEQUENCE IS3B-RELATED"/>
    <property type="match status" value="1"/>
</dbReference>
<evidence type="ECO:0000313" key="4">
    <source>
        <dbReference type="Proteomes" id="UP000008639"/>
    </source>
</evidence>
<dbReference type="InterPro" id="IPR036397">
    <property type="entry name" value="RNaseH_sf"/>
</dbReference>
<dbReference type="GO" id="GO:0015074">
    <property type="term" value="P:DNA integration"/>
    <property type="evidence" value="ECO:0007669"/>
    <property type="project" value="InterPro"/>
</dbReference>
<dbReference type="InterPro" id="IPR050900">
    <property type="entry name" value="Transposase_IS3/IS150/IS904"/>
</dbReference>
<dbReference type="RefSeq" id="WP_013603024.1">
    <property type="nucleotide sequence ID" value="NC_015146.1"/>
</dbReference>
<evidence type="ECO:0000259" key="2">
    <source>
        <dbReference type="PROSITE" id="PS50994"/>
    </source>
</evidence>
<evidence type="ECO:0000256" key="1">
    <source>
        <dbReference type="ARBA" id="ARBA00002286"/>
    </source>
</evidence>
<comment type="function">
    <text evidence="1">Involved in the transposition of the insertion sequence.</text>
</comment>
<proteinExistence type="predicted"/>
<dbReference type="eggNOG" id="COG2801">
    <property type="taxonomic scope" value="Bacteria"/>
</dbReference>
<sequence length="340" mass="37803">MYRVVQEKNADFPVAWMCRQLDLPRATYYRWLDAAETPTALRRRELTDQVKTVFDSSDGIFGHRMVHTKLAAAGIEVSVGTVAGIMAENGWVAKRMRAFKRTTIPSDPDKVFADLIGRDFTAEAPGTRLVGDITYLRTDEGWLYLATVIDLCTRMVVGWAMAEHMRASLVTGALTMARDRGHLSPNAIFHSDHGTQYTSREMGAWCAGNNIRQSMGATGVCWDNAVAESLFSSLKNEFYHHHPPGRQTGHYALHRSVLQPLAASHQQRRPAAGDGYGQLHNQKPTASRCCLTEKKLRDCLTSLTHLTSTILLAVSGSEDSVSSCSLRSSRRAQRAQIPRR</sequence>
<geneLocation type="plasmid" evidence="3 4">
    <name>pASPHE301</name>
</geneLocation>
<dbReference type="NCBIfam" id="NF033516">
    <property type="entry name" value="transpos_IS3"/>
    <property type="match status" value="1"/>
</dbReference>
<dbReference type="EMBL" id="CP002380">
    <property type="protein sequence ID" value="ADX75154.1"/>
    <property type="molecule type" value="Genomic_DNA"/>
</dbReference>
<dbReference type="Pfam" id="PF00665">
    <property type="entry name" value="rve"/>
    <property type="match status" value="1"/>
</dbReference>
<dbReference type="SUPFAM" id="SSF53098">
    <property type="entry name" value="Ribonuclease H-like"/>
    <property type="match status" value="1"/>
</dbReference>
<keyword evidence="3" id="KW-0614">Plasmid</keyword>
<feature type="domain" description="Integrase catalytic" evidence="2">
    <location>
        <begin position="121"/>
        <end position="292"/>
    </location>
</feature>
<dbReference type="Proteomes" id="UP000008639">
    <property type="component" value="Plasmid pASPHE301"/>
</dbReference>
<dbReference type="InterPro" id="IPR048020">
    <property type="entry name" value="Transpos_IS3"/>
</dbReference>
<dbReference type="Gene3D" id="3.30.420.10">
    <property type="entry name" value="Ribonuclease H-like superfamily/Ribonuclease H"/>
    <property type="match status" value="1"/>
</dbReference>
<evidence type="ECO:0000313" key="3">
    <source>
        <dbReference type="EMBL" id="ADX75154.1"/>
    </source>
</evidence>
<dbReference type="KEGG" id="apn:Asphe3_40880"/>
<dbReference type="InterPro" id="IPR012337">
    <property type="entry name" value="RNaseH-like_sf"/>
</dbReference>
<gene>
    <name evidence="3" type="ordered locus">Asphe3_40880</name>
</gene>
<dbReference type="AlphaFoldDB" id="F0MCA3"/>
<name>F0MCA3_PSEPM</name>
<dbReference type="PROSITE" id="PS50994">
    <property type="entry name" value="INTEGRASE"/>
    <property type="match status" value="1"/>
</dbReference>
<dbReference type="Pfam" id="PF13276">
    <property type="entry name" value="HTH_21"/>
    <property type="match status" value="1"/>
</dbReference>
<accession>F0MCA3</accession>
<dbReference type="HOGENOM" id="CLU_027402_4_2_11"/>
<dbReference type="InterPro" id="IPR001584">
    <property type="entry name" value="Integrase_cat-core"/>
</dbReference>
<protein>
    <submittedName>
        <fullName evidence="3">Transposase</fullName>
    </submittedName>
</protein>
<dbReference type="GO" id="GO:0003676">
    <property type="term" value="F:nucleic acid binding"/>
    <property type="evidence" value="ECO:0007669"/>
    <property type="project" value="InterPro"/>
</dbReference>
<organism evidence="3 4">
    <name type="scientific">Pseudarthrobacter phenanthrenivorans (strain DSM 18606 / JCM 16027 / LMG 23796 / Sphe3)</name>
    <name type="common">Arthrobacter phenanthrenivorans</name>
    <dbReference type="NCBI Taxonomy" id="930171"/>
    <lineage>
        <taxon>Bacteria</taxon>
        <taxon>Bacillati</taxon>
        <taxon>Actinomycetota</taxon>
        <taxon>Actinomycetes</taxon>
        <taxon>Micrococcales</taxon>
        <taxon>Micrococcaceae</taxon>
        <taxon>Pseudarthrobacter</taxon>
    </lineage>
</organism>
<dbReference type="InterPro" id="IPR025948">
    <property type="entry name" value="HTH-like_dom"/>
</dbReference>